<proteinExistence type="predicted"/>
<evidence type="ECO:0000313" key="1">
    <source>
        <dbReference type="EMBL" id="CPR20737.1"/>
    </source>
</evidence>
<evidence type="ECO:0000313" key="2">
    <source>
        <dbReference type="Proteomes" id="UP000033187"/>
    </source>
</evidence>
<dbReference type="OrthoDB" id="424426at2"/>
<organism evidence="1 2">
    <name type="scientific">Candidatus Filomicrobium marinum</name>
    <dbReference type="NCBI Taxonomy" id="1608628"/>
    <lineage>
        <taxon>Bacteria</taxon>
        <taxon>Pseudomonadati</taxon>
        <taxon>Pseudomonadota</taxon>
        <taxon>Alphaproteobacteria</taxon>
        <taxon>Hyphomicrobiales</taxon>
        <taxon>Hyphomicrobiaceae</taxon>
        <taxon>Filomicrobium</taxon>
    </lineage>
</organism>
<keyword evidence="2" id="KW-1185">Reference proteome</keyword>
<dbReference type="SUPFAM" id="SSF52833">
    <property type="entry name" value="Thioredoxin-like"/>
    <property type="match status" value="1"/>
</dbReference>
<dbReference type="EMBL" id="LN829119">
    <property type="protein sequence ID" value="CPR20737.1"/>
    <property type="molecule type" value="Genomic_DNA"/>
</dbReference>
<dbReference type="InterPro" id="IPR036249">
    <property type="entry name" value="Thioredoxin-like_sf"/>
</dbReference>
<evidence type="ECO:0008006" key="3">
    <source>
        <dbReference type="Google" id="ProtNLM"/>
    </source>
</evidence>
<accession>A0A0D6JHA7</accession>
<dbReference type="AlphaFoldDB" id="A0A0D6JHA7"/>
<dbReference type="KEGG" id="fil:BN1229_v1_3178"/>
<reference evidence="2" key="1">
    <citation type="submission" date="2015-02" db="EMBL/GenBank/DDBJ databases">
        <authorList>
            <person name="Chooi Y.-H."/>
        </authorList>
    </citation>
    <scope>NUCLEOTIDE SEQUENCE [LARGE SCALE GENOMIC DNA]</scope>
    <source>
        <strain evidence="2">strain Y</strain>
    </source>
</reference>
<gene>
    <name evidence="1" type="ORF">YBN1229_v1_2744</name>
</gene>
<dbReference type="KEGG" id="fiy:BN1229_v1_2744"/>
<dbReference type="Proteomes" id="UP000033187">
    <property type="component" value="Chromosome 1"/>
</dbReference>
<protein>
    <recommendedName>
        <fullName evidence="3">Metal-binding protein</fullName>
    </recommendedName>
</protein>
<sequence>MATILVCTTCRRGATIEPDDACPGQLMLSALEAAGIPKGMRLRPVQCLSACSQGCAVALSGPGKWTYVYGRLDPAEHVPDILDGASKYAASEDGIVPWRERPEIFRKNSLARIPPMED</sequence>
<name>A0A0D6JHA7_9HYPH</name>
<dbReference type="Gene3D" id="3.40.30.10">
    <property type="entry name" value="Glutaredoxin"/>
    <property type="match status" value="1"/>
</dbReference>
<dbReference type="InterPro" id="IPR012863">
    <property type="entry name" value="DUF1636"/>
</dbReference>
<dbReference type="CDD" id="cd02980">
    <property type="entry name" value="TRX_Fd_family"/>
    <property type="match status" value="1"/>
</dbReference>
<dbReference type="Pfam" id="PF07845">
    <property type="entry name" value="DUF1636"/>
    <property type="match status" value="1"/>
</dbReference>